<name>A0A9X3J6U5_9BACT</name>
<dbReference type="Gene3D" id="3.40.720.10">
    <property type="entry name" value="Alkaline Phosphatase, subunit A"/>
    <property type="match status" value="1"/>
</dbReference>
<keyword evidence="2" id="KW-0479">Metal-binding</keyword>
<feature type="coiled-coil region" evidence="5">
    <location>
        <begin position="399"/>
        <end position="426"/>
    </location>
</feature>
<evidence type="ECO:0000256" key="1">
    <source>
        <dbReference type="ARBA" id="ARBA00008779"/>
    </source>
</evidence>
<comment type="similarity">
    <text evidence="1">Belongs to the sulfatase family.</text>
</comment>
<dbReference type="InterPro" id="IPR024607">
    <property type="entry name" value="Sulfatase_CS"/>
</dbReference>
<dbReference type="PROSITE" id="PS00523">
    <property type="entry name" value="SULFATASE_1"/>
    <property type="match status" value="1"/>
</dbReference>
<organism evidence="8 9">
    <name type="scientific">Draconibacterium aestuarii</name>
    <dbReference type="NCBI Taxonomy" id="2998507"/>
    <lineage>
        <taxon>Bacteria</taxon>
        <taxon>Pseudomonadati</taxon>
        <taxon>Bacteroidota</taxon>
        <taxon>Bacteroidia</taxon>
        <taxon>Marinilabiliales</taxon>
        <taxon>Prolixibacteraceae</taxon>
        <taxon>Draconibacterium</taxon>
    </lineage>
</organism>
<evidence type="ECO:0000313" key="9">
    <source>
        <dbReference type="Proteomes" id="UP001145087"/>
    </source>
</evidence>
<dbReference type="RefSeq" id="WP_343332330.1">
    <property type="nucleotide sequence ID" value="NZ_JAPOHD010000012.1"/>
</dbReference>
<dbReference type="PANTHER" id="PTHR42693:SF53">
    <property type="entry name" value="ENDO-4-O-SULFATASE"/>
    <property type="match status" value="1"/>
</dbReference>
<feature type="signal peptide" evidence="6">
    <location>
        <begin position="1"/>
        <end position="28"/>
    </location>
</feature>
<reference evidence="8" key="1">
    <citation type="submission" date="2022-11" db="EMBL/GenBank/DDBJ databases">
        <title>Marilongibacter aestuarii gen. nov., sp. nov., isolated from tidal flat sediment.</title>
        <authorList>
            <person name="Jiayan W."/>
        </authorList>
    </citation>
    <scope>NUCLEOTIDE SEQUENCE</scope>
    <source>
        <strain evidence="8">Z1-6</strain>
    </source>
</reference>
<evidence type="ECO:0000256" key="3">
    <source>
        <dbReference type="ARBA" id="ARBA00022801"/>
    </source>
</evidence>
<dbReference type="Pfam" id="PF00884">
    <property type="entry name" value="Sulfatase"/>
    <property type="match status" value="1"/>
</dbReference>
<keyword evidence="4" id="KW-0106">Calcium</keyword>
<evidence type="ECO:0000259" key="7">
    <source>
        <dbReference type="Pfam" id="PF00884"/>
    </source>
</evidence>
<feature type="domain" description="Sulfatase N-terminal" evidence="7">
    <location>
        <begin position="33"/>
        <end position="337"/>
    </location>
</feature>
<keyword evidence="3 8" id="KW-0378">Hydrolase</keyword>
<evidence type="ECO:0000256" key="4">
    <source>
        <dbReference type="ARBA" id="ARBA00022837"/>
    </source>
</evidence>
<keyword evidence="6" id="KW-0732">Signal</keyword>
<dbReference type="Proteomes" id="UP001145087">
    <property type="component" value="Unassembled WGS sequence"/>
</dbReference>
<keyword evidence="9" id="KW-1185">Reference proteome</keyword>
<dbReference type="PANTHER" id="PTHR42693">
    <property type="entry name" value="ARYLSULFATASE FAMILY MEMBER"/>
    <property type="match status" value="1"/>
</dbReference>
<evidence type="ECO:0000256" key="2">
    <source>
        <dbReference type="ARBA" id="ARBA00022723"/>
    </source>
</evidence>
<sequence length="471" mass="52732">MNNKFFVGRAIWLLLIIAALTTSSCKTNQNGKPNIIVLLVDDAGYADFGFMGCEDLQTPNIDNLASRGVVFTDAHVSASVCGPSRAGLITGRYQQRFGFECNPGDGAVLDSKEQTIAATLKKAGYTTAAFGKWHLGAKPGYRPTERGFDYYWGFLAGGRSYFPNPRQDVEGNTRAITENTTHVTFDGYLTDRLGEKAVDFIDRNKDNPFFIYWAPNAVHTPMEATEEDLKKFEGHPRQQLAAMTWALDRAVGNIVDKLEQEKLLDNTLIFFLSDNGGAHNNQSSCLPLKGWKGNEFEGGLRVAFFATWASKLKGGREFDGLSSSMDIFATSADAAGILEQCEGLDGVSLLPYLTGETEGEPHSELFWRKDQKAAARINDHKLIRVEQLPSVMYNLSEDISETNNLVDKNLEKLNELETKLSEWEKELMDPLWTEGHTWDTITWMIHQDLMNNREVRVKDPAQLKEYLSNKN</sequence>
<dbReference type="GO" id="GO:0004065">
    <property type="term" value="F:arylsulfatase activity"/>
    <property type="evidence" value="ECO:0007669"/>
    <property type="project" value="TreeGrafter"/>
</dbReference>
<accession>A0A9X3J6U5</accession>
<evidence type="ECO:0000256" key="6">
    <source>
        <dbReference type="SAM" id="SignalP"/>
    </source>
</evidence>
<dbReference type="Gene3D" id="3.30.1120.10">
    <property type="match status" value="1"/>
</dbReference>
<keyword evidence="5" id="KW-0175">Coiled coil</keyword>
<dbReference type="InterPro" id="IPR000917">
    <property type="entry name" value="Sulfatase_N"/>
</dbReference>
<dbReference type="AlphaFoldDB" id="A0A9X3J6U5"/>
<dbReference type="SUPFAM" id="SSF53649">
    <property type="entry name" value="Alkaline phosphatase-like"/>
    <property type="match status" value="1"/>
</dbReference>
<protein>
    <submittedName>
        <fullName evidence="8">Sulfatase-like hydrolase/transferase</fullName>
    </submittedName>
</protein>
<evidence type="ECO:0000313" key="8">
    <source>
        <dbReference type="EMBL" id="MCY1720000.1"/>
    </source>
</evidence>
<dbReference type="EMBL" id="JAPOHD010000012">
    <property type="protein sequence ID" value="MCY1720000.1"/>
    <property type="molecule type" value="Genomic_DNA"/>
</dbReference>
<gene>
    <name evidence="8" type="ORF">OU798_06575</name>
</gene>
<dbReference type="PROSITE" id="PS51257">
    <property type="entry name" value="PROKAR_LIPOPROTEIN"/>
    <property type="match status" value="1"/>
</dbReference>
<comment type="caution">
    <text evidence="8">The sequence shown here is derived from an EMBL/GenBank/DDBJ whole genome shotgun (WGS) entry which is preliminary data.</text>
</comment>
<dbReference type="InterPro" id="IPR017850">
    <property type="entry name" value="Alkaline_phosphatase_core_sf"/>
</dbReference>
<dbReference type="InterPro" id="IPR050738">
    <property type="entry name" value="Sulfatase"/>
</dbReference>
<proteinExistence type="inferred from homology"/>
<feature type="chain" id="PRO_5040841261" evidence="6">
    <location>
        <begin position="29"/>
        <end position="471"/>
    </location>
</feature>
<evidence type="ECO:0000256" key="5">
    <source>
        <dbReference type="SAM" id="Coils"/>
    </source>
</evidence>
<dbReference type="GO" id="GO:0046872">
    <property type="term" value="F:metal ion binding"/>
    <property type="evidence" value="ECO:0007669"/>
    <property type="project" value="UniProtKB-KW"/>
</dbReference>